<dbReference type="Proteomes" id="UP000236161">
    <property type="component" value="Unassembled WGS sequence"/>
</dbReference>
<dbReference type="OrthoDB" id="191196at2759"/>
<dbReference type="GO" id="GO:0045037">
    <property type="term" value="P:protein import into chloroplast stroma"/>
    <property type="evidence" value="ECO:0007669"/>
    <property type="project" value="TreeGrafter"/>
</dbReference>
<accession>A0A2I0AVQ7</accession>
<dbReference type="Pfam" id="PF16940">
    <property type="entry name" value="Tic110"/>
    <property type="match status" value="1"/>
</dbReference>
<protein>
    <submittedName>
        <fullName evidence="2">Protein TIC110, chloroplastic</fullName>
    </submittedName>
</protein>
<keyword evidence="3" id="KW-1185">Reference proteome</keyword>
<name>A0A2I0AVQ7_9ASPA</name>
<sequence length="812" mass="90870">MVNFAIISVKSGYNAILERTILNSFEKVIFTPHLCAKFLTLSSTSWTPESPNQLYHKKIGFILRPIYEDWAKWSDKVLAWGSARLQAHGFFGSHASESNDHSIERRSFSMVLPLKRVAEEEGAAAATALPAVKRACSDLNYESAVISLETELKRNHFLDQLAYGHEISYKKLYLAFKETERMFLHTHAKIYDDLEGLRRNSINWKDIPEEISVILTNDCLSCQKLLPVLRTHSDFLNWLDNGTSETHEFITHSLNLNCSLNSKSFMDVPDKFICDCKLLFDLPKELIKDCIVVILPKGIYKLVVMELCVISGMGYCAYLLNPYQRSHHCRPFGEPEPLGCWGANIYVCPRMRTVSMVDALPKVGLDKARTTPYRFAFCPSRPLNRCKEGRKERVTEMAEARKWVILSAMTVKKKRGSSPSADVPPPNKKRALEPPSEVEASPGPGATKAVLAFQEGAVVPVSNCSSLLLMVVLLASLMIMQVVNDAIAPLMVMMQLVRKVFLNYVQRSRGAGNRIEAAKELKKMIAFNTLVVIELMSDIKGGLVTTSSEPAKDDSKVSFVESAWWNTGLNPKEIGESHSNLAEQVFMKQAEVILADGQLTKSKINQLNEVQKQVGLPPEYAQNIKKNITTTKIAAAIETAVSQERIGIQRVRELKAASADLDSMIFEPSRENLFRKTVEIFSLGKGIFHEEEVYVKSQKSCLGTCQEEALKFTGPSCSSTLAKELRWSGFNARFLFEACSVFSPGFNARFLFEVCSVSSPGTWNITSILSSAARIDERCKTMQKLQQSVADGELSQEDVTIVLRIRVLCIPQ</sequence>
<dbReference type="InterPro" id="IPR031610">
    <property type="entry name" value="TIC110"/>
</dbReference>
<dbReference type="PANTHER" id="PTHR34935:SF3">
    <property type="entry name" value="PROTEIN TIC110, CHLOROPLASTIC"/>
    <property type="match status" value="1"/>
</dbReference>
<proteinExistence type="predicted"/>
<organism evidence="2 3">
    <name type="scientific">Apostasia shenzhenica</name>
    <dbReference type="NCBI Taxonomy" id="1088818"/>
    <lineage>
        <taxon>Eukaryota</taxon>
        <taxon>Viridiplantae</taxon>
        <taxon>Streptophyta</taxon>
        <taxon>Embryophyta</taxon>
        <taxon>Tracheophyta</taxon>
        <taxon>Spermatophyta</taxon>
        <taxon>Magnoliopsida</taxon>
        <taxon>Liliopsida</taxon>
        <taxon>Asparagales</taxon>
        <taxon>Orchidaceae</taxon>
        <taxon>Apostasioideae</taxon>
        <taxon>Apostasia</taxon>
    </lineage>
</organism>
<feature type="region of interest" description="Disordered" evidence="1">
    <location>
        <begin position="414"/>
        <end position="443"/>
    </location>
</feature>
<dbReference type="AlphaFoldDB" id="A0A2I0AVQ7"/>
<evidence type="ECO:0000313" key="3">
    <source>
        <dbReference type="Proteomes" id="UP000236161"/>
    </source>
</evidence>
<evidence type="ECO:0000313" key="2">
    <source>
        <dbReference type="EMBL" id="PKA59632.1"/>
    </source>
</evidence>
<reference evidence="2 3" key="1">
    <citation type="journal article" date="2017" name="Nature">
        <title>The Apostasia genome and the evolution of orchids.</title>
        <authorList>
            <person name="Zhang G.Q."/>
            <person name="Liu K.W."/>
            <person name="Li Z."/>
            <person name="Lohaus R."/>
            <person name="Hsiao Y.Y."/>
            <person name="Niu S.C."/>
            <person name="Wang J.Y."/>
            <person name="Lin Y.C."/>
            <person name="Xu Q."/>
            <person name="Chen L.J."/>
            <person name="Yoshida K."/>
            <person name="Fujiwara S."/>
            <person name="Wang Z.W."/>
            <person name="Zhang Y.Q."/>
            <person name="Mitsuda N."/>
            <person name="Wang M."/>
            <person name="Liu G.H."/>
            <person name="Pecoraro L."/>
            <person name="Huang H.X."/>
            <person name="Xiao X.J."/>
            <person name="Lin M."/>
            <person name="Wu X.Y."/>
            <person name="Wu W.L."/>
            <person name="Chen Y.Y."/>
            <person name="Chang S.B."/>
            <person name="Sakamoto S."/>
            <person name="Ohme-Takagi M."/>
            <person name="Yagi M."/>
            <person name="Zeng S.J."/>
            <person name="Shen C.Y."/>
            <person name="Yeh C.M."/>
            <person name="Luo Y.B."/>
            <person name="Tsai W.C."/>
            <person name="Van de Peer Y."/>
            <person name="Liu Z.J."/>
        </authorList>
    </citation>
    <scope>NUCLEOTIDE SEQUENCE [LARGE SCALE GENOMIC DNA]</scope>
    <source>
        <strain evidence="3">cv. Shenzhen</strain>
        <tissue evidence="2">Stem</tissue>
    </source>
</reference>
<dbReference type="GO" id="GO:0061927">
    <property type="term" value="C:TOC-TIC supercomplex I"/>
    <property type="evidence" value="ECO:0007669"/>
    <property type="project" value="TreeGrafter"/>
</dbReference>
<gene>
    <name evidence="2" type="primary">TIC110</name>
    <name evidence="2" type="ORF">AXF42_Ash018099</name>
</gene>
<evidence type="ECO:0000256" key="1">
    <source>
        <dbReference type="SAM" id="MobiDB-lite"/>
    </source>
</evidence>
<dbReference type="EMBL" id="KZ451947">
    <property type="protein sequence ID" value="PKA59632.1"/>
    <property type="molecule type" value="Genomic_DNA"/>
</dbReference>
<dbReference type="PANTHER" id="PTHR34935">
    <property type="entry name" value="PROTEIN TIC110, CHLOROPLASTIC"/>
    <property type="match status" value="1"/>
</dbReference>
<dbReference type="STRING" id="1088818.A0A2I0AVQ7"/>